<keyword evidence="2" id="KW-1185">Reference proteome</keyword>
<dbReference type="Proteomes" id="UP000053372">
    <property type="component" value="Unassembled WGS sequence"/>
</dbReference>
<protein>
    <submittedName>
        <fullName evidence="1">Uncharacterized protein</fullName>
    </submittedName>
</protein>
<evidence type="ECO:0000313" key="2">
    <source>
        <dbReference type="Proteomes" id="UP000053372"/>
    </source>
</evidence>
<proteinExistence type="predicted"/>
<dbReference type="OrthoDB" id="427009at2"/>
<dbReference type="RefSeq" id="WP_027843412.1">
    <property type="nucleotide sequence ID" value="NZ_LMTZ01000096.1"/>
</dbReference>
<name>A0A0V7ZNX9_9CYAN</name>
<dbReference type="AlphaFoldDB" id="A0A0V7ZNX9"/>
<gene>
    <name evidence="1" type="ORF">BC008_42630</name>
</gene>
<evidence type="ECO:0000313" key="1">
    <source>
        <dbReference type="EMBL" id="KST66432.1"/>
    </source>
</evidence>
<accession>A0A0V7ZNX9</accession>
<sequence length="67" mass="7672">MESTEINCKEACINGCVLGDKCPNTEYREEATKFIENTSLDKMLEMAEAARMKKMMEPPKWVIPDDL</sequence>
<comment type="caution">
    <text evidence="1">The sequence shown here is derived from an EMBL/GenBank/DDBJ whole genome shotgun (WGS) entry which is preliminary data.</text>
</comment>
<dbReference type="EMBL" id="LMTZ01000096">
    <property type="protein sequence ID" value="KST66432.1"/>
    <property type="molecule type" value="Genomic_DNA"/>
</dbReference>
<reference evidence="1 2" key="1">
    <citation type="journal article" date="2015" name="Genome Announc.">
        <title>Draft Genome of the Euendolithic (true boring) Cyanobacterium Mastigocoleus testarum strain BC008.</title>
        <authorList>
            <person name="Guida B.S."/>
            <person name="Garcia-Pichel F."/>
        </authorList>
    </citation>
    <scope>NUCLEOTIDE SEQUENCE [LARGE SCALE GENOMIC DNA]</scope>
    <source>
        <strain evidence="1 2">BC008</strain>
    </source>
</reference>
<organism evidence="1 2">
    <name type="scientific">Mastigocoleus testarum BC008</name>
    <dbReference type="NCBI Taxonomy" id="371196"/>
    <lineage>
        <taxon>Bacteria</taxon>
        <taxon>Bacillati</taxon>
        <taxon>Cyanobacteriota</taxon>
        <taxon>Cyanophyceae</taxon>
        <taxon>Nostocales</taxon>
        <taxon>Hapalosiphonaceae</taxon>
        <taxon>Mastigocoleus</taxon>
    </lineage>
</organism>